<reference evidence="5" key="1">
    <citation type="submission" date="2023-10" db="EMBL/GenBank/DDBJ databases">
        <authorList>
            <person name="Chen Y."/>
            <person name="Shah S."/>
            <person name="Dougan E. K."/>
            <person name="Thang M."/>
            <person name="Chan C."/>
        </authorList>
    </citation>
    <scope>NUCLEOTIDE SEQUENCE [LARGE SCALE GENOMIC DNA]</scope>
</reference>
<evidence type="ECO:0000256" key="4">
    <source>
        <dbReference type="SAM" id="MobiDB-lite"/>
    </source>
</evidence>
<evidence type="ECO:0000313" key="5">
    <source>
        <dbReference type="EMBL" id="CAK0799147.1"/>
    </source>
</evidence>
<dbReference type="EMBL" id="CAUYUJ010002091">
    <property type="protein sequence ID" value="CAK0799147.1"/>
    <property type="molecule type" value="Genomic_DNA"/>
</dbReference>
<dbReference type="InterPro" id="IPR006385">
    <property type="entry name" value="HAD_hydro_SerB1"/>
</dbReference>
<dbReference type="InterPro" id="IPR036412">
    <property type="entry name" value="HAD-like_sf"/>
</dbReference>
<dbReference type="NCBIfam" id="TIGR01488">
    <property type="entry name" value="HAD-SF-IB"/>
    <property type="match status" value="1"/>
</dbReference>
<feature type="region of interest" description="Disordered" evidence="4">
    <location>
        <begin position="1"/>
        <end position="25"/>
    </location>
</feature>
<protein>
    <recommendedName>
        <fullName evidence="7">Phosphoserine phosphatase</fullName>
    </recommendedName>
</protein>
<dbReference type="InterPro" id="IPR023214">
    <property type="entry name" value="HAD_sf"/>
</dbReference>
<evidence type="ECO:0008006" key="7">
    <source>
        <dbReference type="Google" id="ProtNLM"/>
    </source>
</evidence>
<evidence type="ECO:0000256" key="1">
    <source>
        <dbReference type="ARBA" id="ARBA00022723"/>
    </source>
</evidence>
<dbReference type="PANTHER" id="PTHR43344">
    <property type="entry name" value="PHOSPHOSERINE PHOSPHATASE"/>
    <property type="match status" value="1"/>
</dbReference>
<evidence type="ECO:0000256" key="2">
    <source>
        <dbReference type="ARBA" id="ARBA00022801"/>
    </source>
</evidence>
<gene>
    <name evidence="5" type="ORF">PCOR1329_LOCUS7682</name>
</gene>
<keyword evidence="6" id="KW-1185">Reference proteome</keyword>
<keyword evidence="3" id="KW-0460">Magnesium</keyword>
<dbReference type="Gene3D" id="3.40.50.1000">
    <property type="entry name" value="HAD superfamily/HAD-like"/>
    <property type="match status" value="1"/>
</dbReference>
<keyword evidence="1" id="KW-0479">Metal-binding</keyword>
<dbReference type="Gene3D" id="1.20.1440.100">
    <property type="entry name" value="SG protein - dephosphorylation function"/>
    <property type="match status" value="1"/>
</dbReference>
<dbReference type="NCBIfam" id="TIGR01490">
    <property type="entry name" value="HAD-SF-IB-hyp1"/>
    <property type="match status" value="1"/>
</dbReference>
<comment type="caution">
    <text evidence="5">The sequence shown here is derived from an EMBL/GenBank/DDBJ whole genome shotgun (WGS) entry which is preliminary data.</text>
</comment>
<dbReference type="PANTHER" id="PTHR43344:SF13">
    <property type="entry name" value="PHOSPHATASE RV3661-RELATED"/>
    <property type="match status" value="1"/>
</dbReference>
<keyword evidence="2" id="KW-0378">Hydrolase</keyword>
<name>A0ABN9Q0L1_9DINO</name>
<evidence type="ECO:0000256" key="3">
    <source>
        <dbReference type="ARBA" id="ARBA00022842"/>
    </source>
</evidence>
<dbReference type="SUPFAM" id="SSF56784">
    <property type="entry name" value="HAD-like"/>
    <property type="match status" value="1"/>
</dbReference>
<sequence length="315" mass="35137">QSSFSSPGTRPARSNTHDPRRHRAKRVRELRVAHCTLRSRSAQPLLIGPLPLTGRMFLGLRLAPRLLYGRGAVAARSRLAGSGFGRDVFRRASARCRASIAFFDCDYTVLGTDCELEWKAMLIDRGVAPEGDRERAAHFMDLHDQGRTPVEEYTAFLLRDFVGQMPEDVSRISRECFQSRLVDKLFSQVPEELARYDHKVLLSGSFRPIVLPVSEHFGFDSLVCSELELGSDGLYTGQRRGPLAIKEAKLAGAEAYCRERGARLADAAFYGDSLSDLPVLLRAGRPHCVNPRSAELVAVAEERGWPVLSWTVARR</sequence>
<evidence type="ECO:0000313" key="6">
    <source>
        <dbReference type="Proteomes" id="UP001189429"/>
    </source>
</evidence>
<dbReference type="InterPro" id="IPR050582">
    <property type="entry name" value="HAD-like_SerB"/>
</dbReference>
<accession>A0ABN9Q0L1</accession>
<organism evidence="5 6">
    <name type="scientific">Prorocentrum cordatum</name>
    <dbReference type="NCBI Taxonomy" id="2364126"/>
    <lineage>
        <taxon>Eukaryota</taxon>
        <taxon>Sar</taxon>
        <taxon>Alveolata</taxon>
        <taxon>Dinophyceae</taxon>
        <taxon>Prorocentrales</taxon>
        <taxon>Prorocentraceae</taxon>
        <taxon>Prorocentrum</taxon>
    </lineage>
</organism>
<dbReference type="Pfam" id="PF12710">
    <property type="entry name" value="HAD"/>
    <property type="match status" value="1"/>
</dbReference>
<feature type="non-terminal residue" evidence="5">
    <location>
        <position position="1"/>
    </location>
</feature>
<feature type="compositionally biased region" description="Polar residues" evidence="4">
    <location>
        <begin position="1"/>
        <end position="14"/>
    </location>
</feature>
<proteinExistence type="predicted"/>
<dbReference type="Proteomes" id="UP001189429">
    <property type="component" value="Unassembled WGS sequence"/>
</dbReference>